<dbReference type="PROSITE" id="PS51186">
    <property type="entry name" value="GNAT"/>
    <property type="match status" value="1"/>
</dbReference>
<name>A0A830EJ04_9EURY</name>
<accession>A0A830EJ04</accession>
<gene>
    <name evidence="4" type="ORF">GCM10009067_16100</name>
</gene>
<evidence type="ECO:0000313" key="5">
    <source>
        <dbReference type="Proteomes" id="UP000614221"/>
    </source>
</evidence>
<feature type="domain" description="N-acetyltransferase" evidence="3">
    <location>
        <begin position="14"/>
        <end position="158"/>
    </location>
</feature>
<dbReference type="SUPFAM" id="SSF55729">
    <property type="entry name" value="Acyl-CoA N-acyltransferases (Nat)"/>
    <property type="match status" value="1"/>
</dbReference>
<dbReference type="CDD" id="cd04301">
    <property type="entry name" value="NAT_SF"/>
    <property type="match status" value="1"/>
</dbReference>
<evidence type="ECO:0000256" key="2">
    <source>
        <dbReference type="ARBA" id="ARBA00023315"/>
    </source>
</evidence>
<dbReference type="Proteomes" id="UP000614221">
    <property type="component" value="Unassembled WGS sequence"/>
</dbReference>
<dbReference type="EMBL" id="BMPD01000002">
    <property type="protein sequence ID" value="GGK64461.1"/>
    <property type="molecule type" value="Genomic_DNA"/>
</dbReference>
<protein>
    <submittedName>
        <fullName evidence="4">Acetyltransferase</fullName>
    </submittedName>
</protein>
<sequence length="159" mass="17507">MTAHTGDPLEATVMSNVEVDVGSWDAFRDAATAVRKAVFVKEQGVSEDEELDGNDSEAVQFLARDDEYPVGTARLRFPEPTVGRVERVAVRKPYREDGVGAALMQAVEAAARDDGATELKLHAQTHVEPFYQQLGYETVSDEFEEAGIPHVKMRKQLDG</sequence>
<evidence type="ECO:0000256" key="1">
    <source>
        <dbReference type="ARBA" id="ARBA00022679"/>
    </source>
</evidence>
<dbReference type="Gene3D" id="3.40.630.30">
    <property type="match status" value="1"/>
</dbReference>
<proteinExistence type="predicted"/>
<evidence type="ECO:0000313" key="4">
    <source>
        <dbReference type="EMBL" id="GGK64461.1"/>
    </source>
</evidence>
<dbReference type="InterPro" id="IPR016181">
    <property type="entry name" value="Acyl_CoA_acyltransferase"/>
</dbReference>
<organism evidence="4 5">
    <name type="scientific">Haloarcula sebkhae</name>
    <dbReference type="NCBI Taxonomy" id="932660"/>
    <lineage>
        <taxon>Archaea</taxon>
        <taxon>Methanobacteriati</taxon>
        <taxon>Methanobacteriota</taxon>
        <taxon>Stenosarchaea group</taxon>
        <taxon>Halobacteria</taxon>
        <taxon>Halobacteriales</taxon>
        <taxon>Haloarculaceae</taxon>
        <taxon>Haloarcula</taxon>
    </lineage>
</organism>
<dbReference type="GO" id="GO:0016747">
    <property type="term" value="F:acyltransferase activity, transferring groups other than amino-acyl groups"/>
    <property type="evidence" value="ECO:0007669"/>
    <property type="project" value="InterPro"/>
</dbReference>
<dbReference type="AlphaFoldDB" id="A0A830EJ04"/>
<reference evidence="4" key="1">
    <citation type="journal article" date="2014" name="Int. J. Syst. Evol. Microbiol.">
        <title>Complete genome sequence of Corynebacterium casei LMG S-19264T (=DSM 44701T), isolated from a smear-ripened cheese.</title>
        <authorList>
            <consortium name="US DOE Joint Genome Institute (JGI-PGF)"/>
            <person name="Walter F."/>
            <person name="Albersmeier A."/>
            <person name="Kalinowski J."/>
            <person name="Ruckert C."/>
        </authorList>
    </citation>
    <scope>NUCLEOTIDE SEQUENCE</scope>
    <source>
        <strain evidence="4">JCM 19018</strain>
    </source>
</reference>
<comment type="caution">
    <text evidence="4">The sequence shown here is derived from an EMBL/GenBank/DDBJ whole genome shotgun (WGS) entry which is preliminary data.</text>
</comment>
<reference evidence="4" key="2">
    <citation type="submission" date="2020-09" db="EMBL/GenBank/DDBJ databases">
        <authorList>
            <person name="Sun Q."/>
            <person name="Ohkuma M."/>
        </authorList>
    </citation>
    <scope>NUCLEOTIDE SEQUENCE</scope>
    <source>
        <strain evidence="4">JCM 19018</strain>
    </source>
</reference>
<dbReference type="PANTHER" id="PTHR43877">
    <property type="entry name" value="AMINOALKYLPHOSPHONATE N-ACETYLTRANSFERASE-RELATED-RELATED"/>
    <property type="match status" value="1"/>
</dbReference>
<evidence type="ECO:0000259" key="3">
    <source>
        <dbReference type="PROSITE" id="PS51186"/>
    </source>
</evidence>
<dbReference type="InterPro" id="IPR050832">
    <property type="entry name" value="Bact_Acetyltransf"/>
</dbReference>
<dbReference type="PANTHER" id="PTHR43877:SF1">
    <property type="entry name" value="ACETYLTRANSFERASE"/>
    <property type="match status" value="1"/>
</dbReference>
<keyword evidence="1 4" id="KW-0808">Transferase</keyword>
<keyword evidence="2" id="KW-0012">Acyltransferase</keyword>
<dbReference type="Pfam" id="PF13673">
    <property type="entry name" value="Acetyltransf_10"/>
    <property type="match status" value="1"/>
</dbReference>
<dbReference type="InterPro" id="IPR000182">
    <property type="entry name" value="GNAT_dom"/>
</dbReference>